<evidence type="ECO:0000259" key="2">
    <source>
        <dbReference type="SMART" id="SM00672"/>
    </source>
</evidence>
<keyword evidence="3" id="KW-0808">Transferase</keyword>
<feature type="domain" description="Glycosyl transferase CAP10" evidence="2">
    <location>
        <begin position="1"/>
        <end position="181"/>
    </location>
</feature>
<evidence type="ECO:0000313" key="4">
    <source>
        <dbReference type="Proteomes" id="UP000507470"/>
    </source>
</evidence>
<protein>
    <submittedName>
        <fullName evidence="3">Protein O-glucosyltransferase 3,Protein O-glucosyltransferase 2</fullName>
    </submittedName>
</protein>
<proteinExistence type="predicted"/>
<accession>A0A6J8CZS2</accession>
<name>A0A6J8CZS2_MYTCO</name>
<dbReference type="GO" id="GO:0012505">
    <property type="term" value="C:endomembrane system"/>
    <property type="evidence" value="ECO:0007669"/>
    <property type="project" value="TreeGrafter"/>
</dbReference>
<keyword evidence="4" id="KW-1185">Reference proteome</keyword>
<dbReference type="SMART" id="SM00672">
    <property type="entry name" value="CAP10"/>
    <property type="match status" value="1"/>
</dbReference>
<dbReference type="InterPro" id="IPR006598">
    <property type="entry name" value="CAP10"/>
</dbReference>
<dbReference type="Proteomes" id="UP000507470">
    <property type="component" value="Unassembled WGS sequence"/>
</dbReference>
<dbReference type="Pfam" id="PF05686">
    <property type="entry name" value="Glyco_transf_90"/>
    <property type="match status" value="1"/>
</dbReference>
<dbReference type="OrthoDB" id="541052at2759"/>
<evidence type="ECO:0000256" key="1">
    <source>
        <dbReference type="SAM" id="MobiDB-lite"/>
    </source>
</evidence>
<dbReference type="PANTHER" id="PTHR12203">
    <property type="entry name" value="KDEL LYS-ASP-GLU-LEU CONTAINING - RELATED"/>
    <property type="match status" value="1"/>
</dbReference>
<dbReference type="EMBL" id="CACVKT020006198">
    <property type="protein sequence ID" value="CAC5400400.1"/>
    <property type="molecule type" value="Genomic_DNA"/>
</dbReference>
<organism evidence="3 4">
    <name type="scientific">Mytilus coruscus</name>
    <name type="common">Sea mussel</name>
    <dbReference type="NCBI Taxonomy" id="42192"/>
    <lineage>
        <taxon>Eukaryota</taxon>
        <taxon>Metazoa</taxon>
        <taxon>Spiralia</taxon>
        <taxon>Lophotrochozoa</taxon>
        <taxon>Mollusca</taxon>
        <taxon>Bivalvia</taxon>
        <taxon>Autobranchia</taxon>
        <taxon>Pteriomorphia</taxon>
        <taxon>Mytilida</taxon>
        <taxon>Mytiloidea</taxon>
        <taxon>Mytilidae</taxon>
        <taxon>Mytilinae</taxon>
        <taxon>Mytilus</taxon>
    </lineage>
</organism>
<feature type="compositionally biased region" description="Polar residues" evidence="1">
    <location>
        <begin position="188"/>
        <end position="201"/>
    </location>
</feature>
<dbReference type="AlphaFoldDB" id="A0A6J8CZS2"/>
<dbReference type="InterPro" id="IPR051091">
    <property type="entry name" value="O-Glucosyltr/Glycosyltrsf_90"/>
</dbReference>
<reference evidence="3 4" key="1">
    <citation type="submission" date="2020-06" db="EMBL/GenBank/DDBJ databases">
        <authorList>
            <person name="Li R."/>
            <person name="Bekaert M."/>
        </authorList>
    </citation>
    <scope>NUCLEOTIDE SEQUENCE [LARGE SCALE GENOMIC DNA]</scope>
    <source>
        <strain evidence="4">wild</strain>
    </source>
</reference>
<gene>
    <name evidence="3" type="ORF">MCOR_34581</name>
</gene>
<evidence type="ECO:0000313" key="3">
    <source>
        <dbReference type="EMBL" id="CAC5400400.1"/>
    </source>
</evidence>
<sequence length="219" mass="26129">MPTYDITEATIEMMSRVSLDVFSVQGNTGPQWENKTAKAFWRGRDSRQERLDLVVLSRKQPKIIDAALTHMFFFPKDPDKYGELVKTISFFDFFKYKYQINMDEYYEHFYHDLQPYVHYIPYKKDLSDLVKQIEWAKNHDEEVLKIVSNARSFVRENLLPKDIYCYHAKVFNKFSKLLKYKPKLPDSSWESVEQPTDNDTTCDCKRSTKSKTKEKKDEL</sequence>
<dbReference type="PANTHER" id="PTHR12203:SF122">
    <property type="entry name" value="GLYCOSYL TRANSFERASE CAP10 DOMAIN-CONTAINING PROTEIN"/>
    <property type="match status" value="1"/>
</dbReference>
<feature type="region of interest" description="Disordered" evidence="1">
    <location>
        <begin position="184"/>
        <end position="219"/>
    </location>
</feature>
<dbReference type="GO" id="GO:0046527">
    <property type="term" value="F:glucosyltransferase activity"/>
    <property type="evidence" value="ECO:0007669"/>
    <property type="project" value="TreeGrafter"/>
</dbReference>